<feature type="compositionally biased region" description="Low complexity" evidence="1">
    <location>
        <begin position="37"/>
        <end position="47"/>
    </location>
</feature>
<dbReference type="AlphaFoldDB" id="A0A0A9EN21"/>
<proteinExistence type="predicted"/>
<feature type="region of interest" description="Disordered" evidence="1">
    <location>
        <begin position="33"/>
        <end position="66"/>
    </location>
</feature>
<evidence type="ECO:0000256" key="1">
    <source>
        <dbReference type="SAM" id="MobiDB-lite"/>
    </source>
</evidence>
<dbReference type="EMBL" id="GBRH01200448">
    <property type="protein sequence ID" value="JAD97447.1"/>
    <property type="molecule type" value="Transcribed_RNA"/>
</dbReference>
<sequence length="66" mass="7030">MVEMLRLAMDCTVSVPNQRPAMPEIVARIEELGGAGSASTARSGRSASMDEADNRPLRPTGSIRQS</sequence>
<evidence type="ECO:0000313" key="2">
    <source>
        <dbReference type="EMBL" id="JAD97447.1"/>
    </source>
</evidence>
<accession>A0A0A9EN21</accession>
<reference evidence="2" key="1">
    <citation type="submission" date="2014-09" db="EMBL/GenBank/DDBJ databases">
        <authorList>
            <person name="Magalhaes I.L.F."/>
            <person name="Oliveira U."/>
            <person name="Santos F.R."/>
            <person name="Vidigal T.H.D.A."/>
            <person name="Brescovit A.D."/>
            <person name="Santos A.J."/>
        </authorList>
    </citation>
    <scope>NUCLEOTIDE SEQUENCE</scope>
    <source>
        <tissue evidence="2">Shoot tissue taken approximately 20 cm above the soil surface</tissue>
    </source>
</reference>
<organism evidence="2">
    <name type="scientific">Arundo donax</name>
    <name type="common">Giant reed</name>
    <name type="synonym">Donax arundinaceus</name>
    <dbReference type="NCBI Taxonomy" id="35708"/>
    <lineage>
        <taxon>Eukaryota</taxon>
        <taxon>Viridiplantae</taxon>
        <taxon>Streptophyta</taxon>
        <taxon>Embryophyta</taxon>
        <taxon>Tracheophyta</taxon>
        <taxon>Spermatophyta</taxon>
        <taxon>Magnoliopsida</taxon>
        <taxon>Liliopsida</taxon>
        <taxon>Poales</taxon>
        <taxon>Poaceae</taxon>
        <taxon>PACMAD clade</taxon>
        <taxon>Arundinoideae</taxon>
        <taxon>Arundineae</taxon>
        <taxon>Arundo</taxon>
    </lineage>
</organism>
<reference evidence="2" key="2">
    <citation type="journal article" date="2015" name="Data Brief">
        <title>Shoot transcriptome of the giant reed, Arundo donax.</title>
        <authorList>
            <person name="Barrero R.A."/>
            <person name="Guerrero F.D."/>
            <person name="Moolhuijzen P."/>
            <person name="Goolsby J.A."/>
            <person name="Tidwell J."/>
            <person name="Bellgard S.E."/>
            <person name="Bellgard M.I."/>
        </authorList>
    </citation>
    <scope>NUCLEOTIDE SEQUENCE</scope>
    <source>
        <tissue evidence="2">Shoot tissue taken approximately 20 cm above the soil surface</tissue>
    </source>
</reference>
<protein>
    <recommendedName>
        <fullName evidence="3">Protein kinase domain-containing protein</fullName>
    </recommendedName>
</protein>
<name>A0A0A9EN21_ARUDO</name>
<evidence type="ECO:0008006" key="3">
    <source>
        <dbReference type="Google" id="ProtNLM"/>
    </source>
</evidence>